<dbReference type="RefSeq" id="WP_290232243.1">
    <property type="nucleotide sequence ID" value="NZ_JAUFPZ010000002.1"/>
</dbReference>
<name>A0ABV8HBE3_9FLAO</name>
<evidence type="ECO:0000313" key="2">
    <source>
        <dbReference type="Proteomes" id="UP001595793"/>
    </source>
</evidence>
<protein>
    <submittedName>
        <fullName evidence="1">Uncharacterized protein</fullName>
    </submittedName>
</protein>
<proteinExistence type="predicted"/>
<sequence length="91" mass="10888">MEHYNFEINDDFDKKDLKNHINDAINNVILDNGKNEVEIEFEESIINKKFNNYTGVFEKHRVLKSGIIIGYLEIFRNNDYNYLKIYTNPIN</sequence>
<gene>
    <name evidence="1" type="ORF">ACFOS1_17775</name>
</gene>
<reference evidence="2" key="1">
    <citation type="journal article" date="2019" name="Int. J. Syst. Evol. Microbiol.">
        <title>The Global Catalogue of Microorganisms (GCM) 10K type strain sequencing project: providing services to taxonomists for standard genome sequencing and annotation.</title>
        <authorList>
            <consortium name="The Broad Institute Genomics Platform"/>
            <consortium name="The Broad Institute Genome Sequencing Center for Infectious Disease"/>
            <person name="Wu L."/>
            <person name="Ma J."/>
        </authorList>
    </citation>
    <scope>NUCLEOTIDE SEQUENCE [LARGE SCALE GENOMIC DNA]</scope>
    <source>
        <strain evidence="2">CECT 9128</strain>
    </source>
</reference>
<dbReference type="EMBL" id="JBHSAS010000024">
    <property type="protein sequence ID" value="MFC4029273.1"/>
    <property type="molecule type" value="Genomic_DNA"/>
</dbReference>
<organism evidence="1 2">
    <name type="scientific">Zunongwangia endophytica</name>
    <dbReference type="NCBI Taxonomy" id="1808945"/>
    <lineage>
        <taxon>Bacteria</taxon>
        <taxon>Pseudomonadati</taxon>
        <taxon>Bacteroidota</taxon>
        <taxon>Flavobacteriia</taxon>
        <taxon>Flavobacteriales</taxon>
        <taxon>Flavobacteriaceae</taxon>
        <taxon>Zunongwangia</taxon>
    </lineage>
</organism>
<evidence type="ECO:0000313" key="1">
    <source>
        <dbReference type="EMBL" id="MFC4029273.1"/>
    </source>
</evidence>
<keyword evidence="2" id="KW-1185">Reference proteome</keyword>
<dbReference type="Proteomes" id="UP001595793">
    <property type="component" value="Unassembled WGS sequence"/>
</dbReference>
<accession>A0ABV8HBE3</accession>
<comment type="caution">
    <text evidence="1">The sequence shown here is derived from an EMBL/GenBank/DDBJ whole genome shotgun (WGS) entry which is preliminary data.</text>
</comment>